<evidence type="ECO:0000313" key="7">
    <source>
        <dbReference type="EMBL" id="TPW26476.1"/>
    </source>
</evidence>
<dbReference type="InterPro" id="IPR000292">
    <property type="entry name" value="For/NO2_transpt"/>
</dbReference>
<evidence type="ECO:0000256" key="5">
    <source>
        <dbReference type="SAM" id="MobiDB-lite"/>
    </source>
</evidence>
<comment type="caution">
    <text evidence="7">The sequence shown here is derived from an EMBL/GenBank/DDBJ whole genome shotgun (WGS) entry which is preliminary data.</text>
</comment>
<dbReference type="PANTHER" id="PTHR30520">
    <property type="entry name" value="FORMATE TRANSPORTER-RELATED"/>
    <property type="match status" value="1"/>
</dbReference>
<dbReference type="GO" id="GO:0005886">
    <property type="term" value="C:plasma membrane"/>
    <property type="evidence" value="ECO:0007669"/>
    <property type="project" value="TreeGrafter"/>
</dbReference>
<feature type="transmembrane region" description="Helical" evidence="6">
    <location>
        <begin position="134"/>
        <end position="155"/>
    </location>
</feature>
<dbReference type="OrthoDB" id="261587at2"/>
<feature type="transmembrane region" description="Helical" evidence="6">
    <location>
        <begin position="91"/>
        <end position="122"/>
    </location>
</feature>
<evidence type="ECO:0000256" key="6">
    <source>
        <dbReference type="SAM" id="Phobius"/>
    </source>
</evidence>
<reference evidence="7 8" key="1">
    <citation type="submission" date="2019-06" db="EMBL/GenBank/DDBJ databases">
        <authorList>
            <person name="Li M."/>
        </authorList>
    </citation>
    <scope>NUCLEOTIDE SEQUENCE [LARGE SCALE GENOMIC DNA]</scope>
    <source>
        <strain evidence="7 8">BGMRC6574</strain>
    </source>
</reference>
<dbReference type="Pfam" id="PF01226">
    <property type="entry name" value="Form_Nir_trans"/>
    <property type="match status" value="1"/>
</dbReference>
<accession>A0A506TYT2</accession>
<feature type="compositionally biased region" description="Acidic residues" evidence="5">
    <location>
        <begin position="288"/>
        <end position="312"/>
    </location>
</feature>
<feature type="compositionally biased region" description="Basic and acidic residues" evidence="5">
    <location>
        <begin position="319"/>
        <end position="333"/>
    </location>
</feature>
<dbReference type="PANTHER" id="PTHR30520:SF2">
    <property type="entry name" value="INNER MEMBRANE PROTEIN YFDC"/>
    <property type="match status" value="1"/>
</dbReference>
<gene>
    <name evidence="7" type="ORF">FJU11_14850</name>
</gene>
<protein>
    <submittedName>
        <fullName evidence="7">Formate/nitrite transporter family protein</fullName>
    </submittedName>
</protein>
<evidence type="ECO:0000256" key="3">
    <source>
        <dbReference type="ARBA" id="ARBA00022989"/>
    </source>
</evidence>
<feature type="transmembrane region" description="Helical" evidence="6">
    <location>
        <begin position="52"/>
        <end position="71"/>
    </location>
</feature>
<name>A0A506TYT2_9HYPH</name>
<evidence type="ECO:0000313" key="8">
    <source>
        <dbReference type="Proteomes" id="UP000320314"/>
    </source>
</evidence>
<dbReference type="InterPro" id="IPR023271">
    <property type="entry name" value="Aquaporin-like"/>
</dbReference>
<dbReference type="SUPFAM" id="SSF103473">
    <property type="entry name" value="MFS general substrate transporter"/>
    <property type="match status" value="1"/>
</dbReference>
<keyword evidence="8" id="KW-1185">Reference proteome</keyword>
<keyword evidence="4 6" id="KW-0472">Membrane</keyword>
<proteinExistence type="predicted"/>
<keyword evidence="2 6" id="KW-0812">Transmembrane</keyword>
<organism evidence="7 8">
    <name type="scientific">Pararhizobium mangrovi</name>
    <dbReference type="NCBI Taxonomy" id="2590452"/>
    <lineage>
        <taxon>Bacteria</taxon>
        <taxon>Pseudomonadati</taxon>
        <taxon>Pseudomonadota</taxon>
        <taxon>Alphaproteobacteria</taxon>
        <taxon>Hyphomicrobiales</taxon>
        <taxon>Rhizobiaceae</taxon>
        <taxon>Rhizobium/Agrobacterium group</taxon>
        <taxon>Pararhizobium</taxon>
    </lineage>
</organism>
<dbReference type="AlphaFoldDB" id="A0A506TYT2"/>
<feature type="region of interest" description="Disordered" evidence="5">
    <location>
        <begin position="280"/>
        <end position="333"/>
    </location>
</feature>
<keyword evidence="3 6" id="KW-1133">Transmembrane helix</keyword>
<feature type="transmembrane region" description="Helical" evidence="6">
    <location>
        <begin position="179"/>
        <end position="199"/>
    </location>
</feature>
<dbReference type="InterPro" id="IPR036259">
    <property type="entry name" value="MFS_trans_sf"/>
</dbReference>
<evidence type="ECO:0000256" key="1">
    <source>
        <dbReference type="ARBA" id="ARBA00004141"/>
    </source>
</evidence>
<dbReference type="EMBL" id="VHLH01000030">
    <property type="protein sequence ID" value="TPW26476.1"/>
    <property type="molecule type" value="Genomic_DNA"/>
</dbReference>
<evidence type="ECO:0000256" key="2">
    <source>
        <dbReference type="ARBA" id="ARBA00022692"/>
    </source>
</evidence>
<evidence type="ECO:0000256" key="4">
    <source>
        <dbReference type="ARBA" id="ARBA00023136"/>
    </source>
</evidence>
<comment type="subcellular location">
    <subcellularLocation>
        <location evidence="1">Membrane</location>
        <topology evidence="1">Multi-pass membrane protein</topology>
    </subcellularLocation>
</comment>
<feature type="transmembrane region" description="Helical" evidence="6">
    <location>
        <begin position="208"/>
        <end position="228"/>
    </location>
</feature>
<feature type="transmembrane region" description="Helical" evidence="6">
    <location>
        <begin position="248"/>
        <end position="272"/>
    </location>
</feature>
<sequence length="333" mass="36362">MSVLEKDTNRRSQARLSETERKKVESVARFRSPVIYEVIRRQGREELHRPSVSLWVAGVAAGVVMGFSVVAESLLKSHLPDQSWAPLVEHLGYSLGFLIVIMARLQLFTENTITAVLPICAYPTMQNFLAVARLWTYVLLGNLIGTLMLAAFIRYSGALTPQDYTAFAEVSQKVLESSFGHALVGGMISGFLIACLVWLTPTAQAAEFWMVLVITYVIALGGFSHVVVGSAEAWFVVINGDAGFGHVFGGYVLAALIGNVLGGTGLFTLLAYTQVVGELDEESKQQTDEEDDEDEVEPQEDADEESDSESDDNSGSSTSKDKDRRRSREPSAA</sequence>
<dbReference type="Gene3D" id="1.20.1080.10">
    <property type="entry name" value="Glycerol uptake facilitator protein"/>
    <property type="match status" value="1"/>
</dbReference>
<dbReference type="GO" id="GO:0015499">
    <property type="term" value="F:formate transmembrane transporter activity"/>
    <property type="evidence" value="ECO:0007669"/>
    <property type="project" value="TreeGrafter"/>
</dbReference>
<dbReference type="Proteomes" id="UP000320314">
    <property type="component" value="Unassembled WGS sequence"/>
</dbReference>